<evidence type="ECO:0000313" key="3">
    <source>
        <dbReference type="Proteomes" id="UP000821837"/>
    </source>
</evidence>
<feature type="compositionally biased region" description="Basic and acidic residues" evidence="1">
    <location>
        <begin position="24"/>
        <end position="39"/>
    </location>
</feature>
<feature type="region of interest" description="Disordered" evidence="1">
    <location>
        <begin position="1"/>
        <end position="39"/>
    </location>
</feature>
<dbReference type="AlphaFoldDB" id="A0A9D4PN21"/>
<keyword evidence="3" id="KW-1185">Reference proteome</keyword>
<organism evidence="2 3">
    <name type="scientific">Rhipicephalus sanguineus</name>
    <name type="common">Brown dog tick</name>
    <name type="synonym">Ixodes sanguineus</name>
    <dbReference type="NCBI Taxonomy" id="34632"/>
    <lineage>
        <taxon>Eukaryota</taxon>
        <taxon>Metazoa</taxon>
        <taxon>Ecdysozoa</taxon>
        <taxon>Arthropoda</taxon>
        <taxon>Chelicerata</taxon>
        <taxon>Arachnida</taxon>
        <taxon>Acari</taxon>
        <taxon>Parasitiformes</taxon>
        <taxon>Ixodida</taxon>
        <taxon>Ixodoidea</taxon>
        <taxon>Ixodidae</taxon>
        <taxon>Rhipicephalinae</taxon>
        <taxon>Rhipicephalus</taxon>
        <taxon>Rhipicephalus</taxon>
    </lineage>
</organism>
<evidence type="ECO:0000313" key="2">
    <source>
        <dbReference type="EMBL" id="KAH7948033.1"/>
    </source>
</evidence>
<feature type="region of interest" description="Disordered" evidence="1">
    <location>
        <begin position="211"/>
        <end position="234"/>
    </location>
</feature>
<comment type="caution">
    <text evidence="2">The sequence shown here is derived from an EMBL/GenBank/DDBJ whole genome shotgun (WGS) entry which is preliminary data.</text>
</comment>
<reference evidence="2" key="1">
    <citation type="journal article" date="2020" name="Cell">
        <title>Large-Scale Comparative Analyses of Tick Genomes Elucidate Their Genetic Diversity and Vector Capacities.</title>
        <authorList>
            <consortium name="Tick Genome and Microbiome Consortium (TIGMIC)"/>
            <person name="Jia N."/>
            <person name="Wang J."/>
            <person name="Shi W."/>
            <person name="Du L."/>
            <person name="Sun Y."/>
            <person name="Zhan W."/>
            <person name="Jiang J.F."/>
            <person name="Wang Q."/>
            <person name="Zhang B."/>
            <person name="Ji P."/>
            <person name="Bell-Sakyi L."/>
            <person name="Cui X.M."/>
            <person name="Yuan T.T."/>
            <person name="Jiang B.G."/>
            <person name="Yang W.F."/>
            <person name="Lam T.T."/>
            <person name="Chang Q.C."/>
            <person name="Ding S.J."/>
            <person name="Wang X.J."/>
            <person name="Zhu J.G."/>
            <person name="Ruan X.D."/>
            <person name="Zhao L."/>
            <person name="Wei J.T."/>
            <person name="Ye R.Z."/>
            <person name="Que T.C."/>
            <person name="Du C.H."/>
            <person name="Zhou Y.H."/>
            <person name="Cheng J.X."/>
            <person name="Dai P.F."/>
            <person name="Guo W.B."/>
            <person name="Han X.H."/>
            <person name="Huang E.J."/>
            <person name="Li L.F."/>
            <person name="Wei W."/>
            <person name="Gao Y.C."/>
            <person name="Liu J.Z."/>
            <person name="Shao H.Z."/>
            <person name="Wang X."/>
            <person name="Wang C.C."/>
            <person name="Yang T.C."/>
            <person name="Huo Q.B."/>
            <person name="Li W."/>
            <person name="Chen H.Y."/>
            <person name="Chen S.E."/>
            <person name="Zhou L.G."/>
            <person name="Ni X.B."/>
            <person name="Tian J.H."/>
            <person name="Sheng Y."/>
            <person name="Liu T."/>
            <person name="Pan Y.S."/>
            <person name="Xia L.Y."/>
            <person name="Li J."/>
            <person name="Zhao F."/>
            <person name="Cao W.C."/>
        </authorList>
    </citation>
    <scope>NUCLEOTIDE SEQUENCE</scope>
    <source>
        <strain evidence="2">Rsan-2018</strain>
    </source>
</reference>
<feature type="compositionally biased region" description="Basic and acidic residues" evidence="1">
    <location>
        <begin position="1"/>
        <end position="10"/>
    </location>
</feature>
<dbReference type="Proteomes" id="UP000821837">
    <property type="component" value="Chromosome 6"/>
</dbReference>
<gene>
    <name evidence="2" type="ORF">HPB52_017952</name>
</gene>
<reference evidence="2" key="2">
    <citation type="submission" date="2021-09" db="EMBL/GenBank/DDBJ databases">
        <authorList>
            <person name="Jia N."/>
            <person name="Wang J."/>
            <person name="Shi W."/>
            <person name="Du L."/>
            <person name="Sun Y."/>
            <person name="Zhan W."/>
            <person name="Jiang J."/>
            <person name="Wang Q."/>
            <person name="Zhang B."/>
            <person name="Ji P."/>
            <person name="Sakyi L.B."/>
            <person name="Cui X."/>
            <person name="Yuan T."/>
            <person name="Jiang B."/>
            <person name="Yang W."/>
            <person name="Lam T.T.-Y."/>
            <person name="Chang Q."/>
            <person name="Ding S."/>
            <person name="Wang X."/>
            <person name="Zhu J."/>
            <person name="Ruan X."/>
            <person name="Zhao L."/>
            <person name="Wei J."/>
            <person name="Que T."/>
            <person name="Du C."/>
            <person name="Cheng J."/>
            <person name="Dai P."/>
            <person name="Han X."/>
            <person name="Huang E."/>
            <person name="Gao Y."/>
            <person name="Liu J."/>
            <person name="Shao H."/>
            <person name="Ye R."/>
            <person name="Li L."/>
            <person name="Wei W."/>
            <person name="Wang X."/>
            <person name="Wang C."/>
            <person name="Huo Q."/>
            <person name="Li W."/>
            <person name="Guo W."/>
            <person name="Chen H."/>
            <person name="Chen S."/>
            <person name="Zhou L."/>
            <person name="Zhou L."/>
            <person name="Ni X."/>
            <person name="Tian J."/>
            <person name="Zhou Y."/>
            <person name="Sheng Y."/>
            <person name="Liu T."/>
            <person name="Pan Y."/>
            <person name="Xia L."/>
            <person name="Li J."/>
            <person name="Zhao F."/>
            <person name="Cao W."/>
        </authorList>
    </citation>
    <scope>NUCLEOTIDE SEQUENCE</scope>
    <source>
        <strain evidence="2">Rsan-2018</strain>
        <tissue evidence="2">Larvae</tissue>
    </source>
</reference>
<sequence>MSQHMERELAAKSGCEDSVVMVSTRKEPHSPVDDVREGAPAKEGVGSLEAFQVSREEECTGELIDVSPAVLNAESGRDPTLRIQKPQGLAEDLSGEGNAVTNSSLVCELPCIGVSSGIVLESVELSASLATEKEDELQGSHQHCARETGEACDDVVVCQRRTKGSQIGTKKRAKGRKRPKDKVAKVATRLRKGFKRRSEIARKVPLSSLTGIYRMRPSSRKDKSAAHSTRKRPNVELIGNHRDSTRVTADEHVDADEHRRWTEGSKFCTKKRAKRRKRPKNRNAAKIATRSKKCCRRRREISRRVSTACVRVAERKRKEQRIVRGRGRRAKYLPVVCFAERWLRCEFARSVTFARKEEATKEGPLRGT</sequence>
<evidence type="ECO:0000256" key="1">
    <source>
        <dbReference type="SAM" id="MobiDB-lite"/>
    </source>
</evidence>
<accession>A0A9D4PN21</accession>
<proteinExistence type="predicted"/>
<name>A0A9D4PN21_RHISA</name>
<feature type="region of interest" description="Disordered" evidence="1">
    <location>
        <begin position="269"/>
        <end position="292"/>
    </location>
</feature>
<dbReference type="EMBL" id="JABSTV010001252">
    <property type="protein sequence ID" value="KAH7948033.1"/>
    <property type="molecule type" value="Genomic_DNA"/>
</dbReference>
<protein>
    <submittedName>
        <fullName evidence="2">Uncharacterized protein</fullName>
    </submittedName>
</protein>